<evidence type="ECO:0000256" key="2">
    <source>
        <dbReference type="ARBA" id="ARBA00022729"/>
    </source>
</evidence>
<dbReference type="InterPro" id="IPR049883">
    <property type="entry name" value="NOTCH1_EGF-like"/>
</dbReference>
<dbReference type="PROSITE" id="PS50026">
    <property type="entry name" value="EGF_3"/>
    <property type="match status" value="1"/>
</dbReference>
<keyword evidence="9" id="KW-1185">Reference proteome</keyword>
<dbReference type="AlphaFoldDB" id="A0AAV2RMC7"/>
<dbReference type="PROSITE" id="PS01186">
    <property type="entry name" value="EGF_2"/>
    <property type="match status" value="1"/>
</dbReference>
<keyword evidence="2" id="KW-0732">Signal</keyword>
<dbReference type="SMART" id="SM00181">
    <property type="entry name" value="EGF"/>
    <property type="match status" value="4"/>
</dbReference>
<protein>
    <recommendedName>
        <fullName evidence="7">EGF-like domain-containing protein</fullName>
    </recommendedName>
</protein>
<dbReference type="Gene3D" id="2.10.25.10">
    <property type="entry name" value="Laminin"/>
    <property type="match status" value="4"/>
</dbReference>
<dbReference type="PROSITE" id="PS01187">
    <property type="entry name" value="EGF_CA"/>
    <property type="match status" value="2"/>
</dbReference>
<comment type="caution">
    <text evidence="6">Lacks conserved residue(s) required for the propagation of feature annotation.</text>
</comment>
<proteinExistence type="predicted"/>
<dbReference type="InterPro" id="IPR018097">
    <property type="entry name" value="EGF_Ca-bd_CS"/>
</dbReference>
<evidence type="ECO:0000256" key="6">
    <source>
        <dbReference type="PROSITE-ProRule" id="PRU00076"/>
    </source>
</evidence>
<dbReference type="PROSITE" id="PS00010">
    <property type="entry name" value="ASX_HYDROXYL"/>
    <property type="match status" value="1"/>
</dbReference>
<evidence type="ECO:0000313" key="8">
    <source>
        <dbReference type="EMBL" id="CAL4132805.1"/>
    </source>
</evidence>
<dbReference type="InterPro" id="IPR000152">
    <property type="entry name" value="EGF-type_Asp/Asn_hydroxyl_site"/>
</dbReference>
<dbReference type="InterPro" id="IPR009030">
    <property type="entry name" value="Growth_fac_rcpt_cys_sf"/>
</dbReference>
<organism evidence="8 9">
    <name type="scientific">Meganyctiphanes norvegica</name>
    <name type="common">Northern krill</name>
    <name type="synonym">Thysanopoda norvegica</name>
    <dbReference type="NCBI Taxonomy" id="48144"/>
    <lineage>
        <taxon>Eukaryota</taxon>
        <taxon>Metazoa</taxon>
        <taxon>Ecdysozoa</taxon>
        <taxon>Arthropoda</taxon>
        <taxon>Crustacea</taxon>
        <taxon>Multicrustacea</taxon>
        <taxon>Malacostraca</taxon>
        <taxon>Eumalacostraca</taxon>
        <taxon>Eucarida</taxon>
        <taxon>Euphausiacea</taxon>
        <taxon>Euphausiidae</taxon>
        <taxon>Meganyctiphanes</taxon>
    </lineage>
</organism>
<dbReference type="SUPFAM" id="SSF57196">
    <property type="entry name" value="EGF/Laminin"/>
    <property type="match status" value="1"/>
</dbReference>
<reference evidence="8 9" key="1">
    <citation type="submission" date="2024-05" db="EMBL/GenBank/DDBJ databases">
        <authorList>
            <person name="Wallberg A."/>
        </authorList>
    </citation>
    <scope>NUCLEOTIDE SEQUENCE [LARGE SCALE GENOMIC DNA]</scope>
</reference>
<evidence type="ECO:0000256" key="5">
    <source>
        <dbReference type="ARBA" id="ARBA00023180"/>
    </source>
</evidence>
<feature type="non-terminal residue" evidence="8">
    <location>
        <position position="1"/>
    </location>
</feature>
<keyword evidence="5" id="KW-0325">Glycoprotein</keyword>
<keyword evidence="4" id="KW-1015">Disulfide bond</keyword>
<name>A0AAV2RMC7_MEGNR</name>
<keyword evidence="3" id="KW-0677">Repeat</keyword>
<feature type="domain" description="EGF-like" evidence="7">
    <location>
        <begin position="158"/>
        <end position="198"/>
    </location>
</feature>
<keyword evidence="1 6" id="KW-0245">EGF-like domain</keyword>
<dbReference type="Proteomes" id="UP001497623">
    <property type="component" value="Unassembled WGS sequence"/>
</dbReference>
<dbReference type="GO" id="GO:0005509">
    <property type="term" value="F:calcium ion binding"/>
    <property type="evidence" value="ECO:0007669"/>
    <property type="project" value="InterPro"/>
</dbReference>
<dbReference type="FunFam" id="2.10.25.10:FF:000017">
    <property type="entry name" value="latent-transforming growth factor beta-binding protein 4 isoform X1"/>
    <property type="match status" value="1"/>
</dbReference>
<dbReference type="EMBL" id="CAXKWB010027915">
    <property type="protein sequence ID" value="CAL4132805.1"/>
    <property type="molecule type" value="Genomic_DNA"/>
</dbReference>
<dbReference type="InterPro" id="IPR001881">
    <property type="entry name" value="EGF-like_Ca-bd_dom"/>
</dbReference>
<dbReference type="SMART" id="SM00179">
    <property type="entry name" value="EGF_CA"/>
    <property type="match status" value="4"/>
</dbReference>
<dbReference type="InterPro" id="IPR050751">
    <property type="entry name" value="ECM_structural_protein"/>
</dbReference>
<comment type="caution">
    <text evidence="8">The sequence shown here is derived from an EMBL/GenBank/DDBJ whole genome shotgun (WGS) entry which is preliminary data.</text>
</comment>
<dbReference type="Pfam" id="PF07645">
    <property type="entry name" value="EGF_CA"/>
    <property type="match status" value="4"/>
</dbReference>
<dbReference type="SUPFAM" id="SSF57184">
    <property type="entry name" value="Growth factor receptor domain"/>
    <property type="match status" value="1"/>
</dbReference>
<accession>A0AAV2RMC7</accession>
<dbReference type="PANTHER" id="PTHR24034">
    <property type="entry name" value="EGF-LIKE DOMAIN-CONTAINING PROTEIN"/>
    <property type="match status" value="1"/>
</dbReference>
<evidence type="ECO:0000313" key="9">
    <source>
        <dbReference type="Proteomes" id="UP001497623"/>
    </source>
</evidence>
<evidence type="ECO:0000256" key="3">
    <source>
        <dbReference type="ARBA" id="ARBA00022737"/>
    </source>
</evidence>
<evidence type="ECO:0000259" key="7">
    <source>
        <dbReference type="PROSITE" id="PS50026"/>
    </source>
</evidence>
<gene>
    <name evidence="8" type="ORF">MNOR_LOCUS27069</name>
</gene>
<dbReference type="PANTHER" id="PTHR24034:SF204">
    <property type="entry name" value="ADHESION G PROTEIN-COUPLED RECEPTOR E1"/>
    <property type="match status" value="1"/>
</dbReference>
<dbReference type="InterPro" id="IPR000742">
    <property type="entry name" value="EGF"/>
</dbReference>
<evidence type="ECO:0000256" key="4">
    <source>
        <dbReference type="ARBA" id="ARBA00023157"/>
    </source>
</evidence>
<sequence>DINECQLGSNICQGSQRCDNTIGSYTCIRLSGCGTGYTLNRDTGQCEDDDECALGTANCEAAGPQWMCVNTDGSFRCRKRVCPSGQLMGQHGRCTNLTCSPGYRPSDKYCIDINECEEGSPCESNNQCINNPGSYFCRPLLQCEVGYKMNELGTRCVDIDECTDGTAQCGSQRCTNRPGGYVCQCDAGYRLNPQRQCEDINECQSYFGN</sequence>
<feature type="non-terminal residue" evidence="8">
    <location>
        <position position="209"/>
    </location>
</feature>
<dbReference type="CDD" id="cd00054">
    <property type="entry name" value="EGF_CA"/>
    <property type="match status" value="2"/>
</dbReference>
<evidence type="ECO:0000256" key="1">
    <source>
        <dbReference type="ARBA" id="ARBA00022536"/>
    </source>
</evidence>